<evidence type="ECO:0000259" key="2">
    <source>
        <dbReference type="Pfam" id="PF13568"/>
    </source>
</evidence>
<feature type="chain" id="PRO_5047496529" evidence="1">
    <location>
        <begin position="21"/>
        <end position="204"/>
    </location>
</feature>
<dbReference type="InterPro" id="IPR011250">
    <property type="entry name" value="OMP/PagP_B-barrel"/>
</dbReference>
<organism evidence="3 4">
    <name type="scientific">Flavobacterium buctense</name>
    <dbReference type="NCBI Taxonomy" id="1648146"/>
    <lineage>
        <taxon>Bacteria</taxon>
        <taxon>Pseudomonadati</taxon>
        <taxon>Bacteroidota</taxon>
        <taxon>Flavobacteriia</taxon>
        <taxon>Flavobacteriales</taxon>
        <taxon>Flavobacteriaceae</taxon>
        <taxon>Flavobacterium</taxon>
    </lineage>
</organism>
<name>A0ABU9E0C2_9FLAO</name>
<dbReference type="Proteomes" id="UP001491349">
    <property type="component" value="Unassembled WGS sequence"/>
</dbReference>
<dbReference type="SUPFAM" id="SSF56925">
    <property type="entry name" value="OMPA-like"/>
    <property type="match status" value="1"/>
</dbReference>
<gene>
    <name evidence="3" type="ORF">WMW71_07090</name>
</gene>
<accession>A0ABU9E0C2</accession>
<dbReference type="RefSeq" id="WP_187660566.1">
    <property type="nucleotide sequence ID" value="NZ_JACTAB010000004.1"/>
</dbReference>
<evidence type="ECO:0000256" key="1">
    <source>
        <dbReference type="SAM" id="SignalP"/>
    </source>
</evidence>
<proteinExistence type="predicted"/>
<feature type="domain" description="Outer membrane protein beta-barrel" evidence="2">
    <location>
        <begin position="19"/>
        <end position="180"/>
    </location>
</feature>
<reference evidence="3 4" key="1">
    <citation type="submission" date="2024-04" db="EMBL/GenBank/DDBJ databases">
        <title>draft genome sequnece of Flavobacterium buctense JCM 30750.</title>
        <authorList>
            <person name="Kim D.-U."/>
        </authorList>
    </citation>
    <scope>NUCLEOTIDE SEQUENCE [LARGE SCALE GENOMIC DNA]</scope>
    <source>
        <strain evidence="3 4">JCM 30750</strain>
    </source>
</reference>
<dbReference type="EMBL" id="JBBPCB010000003">
    <property type="protein sequence ID" value="MEK8180102.1"/>
    <property type="molecule type" value="Genomic_DNA"/>
</dbReference>
<comment type="caution">
    <text evidence="3">The sequence shown here is derived from an EMBL/GenBank/DDBJ whole genome shotgun (WGS) entry which is preliminary data.</text>
</comment>
<feature type="signal peptide" evidence="1">
    <location>
        <begin position="1"/>
        <end position="20"/>
    </location>
</feature>
<dbReference type="InterPro" id="IPR025665">
    <property type="entry name" value="Beta-barrel_OMP_2"/>
</dbReference>
<keyword evidence="4" id="KW-1185">Reference proteome</keyword>
<protein>
    <submittedName>
        <fullName evidence="3">Porin family protein</fullName>
    </submittedName>
</protein>
<dbReference type="Gene3D" id="2.40.160.20">
    <property type="match status" value="1"/>
</dbReference>
<evidence type="ECO:0000313" key="4">
    <source>
        <dbReference type="Proteomes" id="UP001491349"/>
    </source>
</evidence>
<dbReference type="Pfam" id="PF13568">
    <property type="entry name" value="OMP_b-brl_2"/>
    <property type="match status" value="1"/>
</dbReference>
<keyword evidence="1" id="KW-0732">Signal</keyword>
<evidence type="ECO:0000313" key="3">
    <source>
        <dbReference type="EMBL" id="MEK8180102.1"/>
    </source>
</evidence>
<sequence length="204" mass="22723">MKNCVFTIMVLLGLSTSVFAQKKGDVEFGVNIGYNNSSVSDSYDSSDTGSGFNLGGSMDYYFSNSWSVKTKLIYDRKGWDNGFIEDEFGSTITDFNLDYLTVPVMASWHFGNKRNWFLEFGPYVGFLLNAEETRFGTDVTDSFNGTDFGLALGIGVKIPLNDKLKLFFEYEGQGGLVDIFKQNDYSAVTNSRSSINVGLNFLLK</sequence>